<dbReference type="InterPro" id="IPR009060">
    <property type="entry name" value="UBA-like_sf"/>
</dbReference>
<name>A0AAN7TG13_9PEZI</name>
<sequence>MVAGRATPRSHVPAAKRRSALKADRDGDLSMGAAIKGRAGVGKSTPPTGPRKDAGGRATRTGILGATAQREILRQAAGTRDVSMKEGRLSAARGTLVELKVTGWQKSKASDSADGGLSSLIKWLEKKASSKLGSRARNVKIKKSKVEGTDLIIKVTAEDALSLVRMNGYGWAGATVNIARLDGATSEGATSSEAEKTKAMLRGVLERRYDTDSKFLNLSALGQDEELRNQHIFDKKSTTGKFFPAMMKVFDMAFDKTEDRDAAVTSVSLSNNTLDDLTTVSTLSLYLPKLQNLDLSNNNFASLHGLETWRKRFYHLQHLILTGNPIEQNEPTYHQQIVSWYPNLRQLNGIQVRTEEDIAKRAKLADLPFPIKSAHFADEGGIAENFVRTFFTGFDTDRNTLAAYYYDNQSEFSYAVNVSAPRDPNAADKTETGDWEAYIKHSRNLKKITQLPARQNRNFRGPKAIAEAFATIPTTKHPDLAAEARKWLVEAKMISGVPDVTGASPIGVDGFLITVHGELDEIDLATGQAKKKRSFDRTFILGPGGPAGVRIVSDLLTIRSYGGTQALEPDHLDAVAPLTQTPAMLQQPQQMPEPSASAPALPPGLDLAQAELLLAQLMQQTNMTLGYARDCLEQVAWQYQPALEAFARVRDGLPPDAFGAPPAQ</sequence>
<dbReference type="Pfam" id="PF03943">
    <property type="entry name" value="TAP_C"/>
    <property type="match status" value="1"/>
</dbReference>
<dbReference type="InterPro" id="IPR002075">
    <property type="entry name" value="NTF2_dom"/>
</dbReference>
<evidence type="ECO:0000256" key="9">
    <source>
        <dbReference type="ARBA" id="ARBA00055253"/>
    </source>
</evidence>
<dbReference type="Gene3D" id="3.80.10.10">
    <property type="entry name" value="Ribonuclease Inhibitor"/>
    <property type="match status" value="1"/>
</dbReference>
<protein>
    <recommendedName>
        <fullName evidence="10">mRNA export factor MEX67</fullName>
    </recommendedName>
</protein>
<dbReference type="GO" id="GO:0016973">
    <property type="term" value="P:poly(A)+ mRNA export from nucleus"/>
    <property type="evidence" value="ECO:0007669"/>
    <property type="project" value="TreeGrafter"/>
</dbReference>
<dbReference type="InterPro" id="IPR032710">
    <property type="entry name" value="NTF2-like_dom_sf"/>
</dbReference>
<keyword evidence="6" id="KW-0677">Repeat</keyword>
<evidence type="ECO:0000256" key="1">
    <source>
        <dbReference type="ARBA" id="ARBA00004123"/>
    </source>
</evidence>
<proteinExistence type="inferred from homology"/>
<organism evidence="14 15">
    <name type="scientific">Meristemomyces frigidus</name>
    <dbReference type="NCBI Taxonomy" id="1508187"/>
    <lineage>
        <taxon>Eukaryota</taxon>
        <taxon>Fungi</taxon>
        <taxon>Dikarya</taxon>
        <taxon>Ascomycota</taxon>
        <taxon>Pezizomycotina</taxon>
        <taxon>Dothideomycetes</taxon>
        <taxon>Dothideomycetidae</taxon>
        <taxon>Mycosphaerellales</taxon>
        <taxon>Teratosphaeriaceae</taxon>
        <taxon>Meristemomyces</taxon>
    </lineage>
</organism>
<dbReference type="AlphaFoldDB" id="A0AAN7TG13"/>
<keyword evidence="7" id="KW-0509">mRNA transport</keyword>
<dbReference type="SUPFAM" id="SSF54427">
    <property type="entry name" value="NTF2-like"/>
    <property type="match status" value="1"/>
</dbReference>
<dbReference type="EMBL" id="JAVRRL010000026">
    <property type="protein sequence ID" value="KAK5113126.1"/>
    <property type="molecule type" value="Genomic_DNA"/>
</dbReference>
<comment type="function">
    <text evidence="9">Involved in the export of mRNA from the nucleus to the cytoplasm.</text>
</comment>
<evidence type="ECO:0000313" key="15">
    <source>
        <dbReference type="Proteomes" id="UP001310890"/>
    </source>
</evidence>
<dbReference type="PANTHER" id="PTHR10662:SF22">
    <property type="entry name" value="NUCLEAR RNA EXPORT FACTOR 1"/>
    <property type="match status" value="1"/>
</dbReference>
<dbReference type="InterPro" id="IPR032675">
    <property type="entry name" value="LRR_dom_sf"/>
</dbReference>
<dbReference type="Gene3D" id="1.10.8.10">
    <property type="entry name" value="DNA helicase RuvA subunit, C-terminal domain"/>
    <property type="match status" value="1"/>
</dbReference>
<evidence type="ECO:0000256" key="7">
    <source>
        <dbReference type="ARBA" id="ARBA00022816"/>
    </source>
</evidence>
<dbReference type="Proteomes" id="UP001310890">
    <property type="component" value="Unassembled WGS sequence"/>
</dbReference>
<feature type="region of interest" description="Disordered" evidence="11">
    <location>
        <begin position="1"/>
        <end position="61"/>
    </location>
</feature>
<dbReference type="InterPro" id="IPR018222">
    <property type="entry name" value="Nuclear_transport_factor_2_euk"/>
</dbReference>
<dbReference type="SMART" id="SM00804">
    <property type="entry name" value="TAP_C"/>
    <property type="match status" value="1"/>
</dbReference>
<dbReference type="GO" id="GO:0003723">
    <property type="term" value="F:RNA binding"/>
    <property type="evidence" value="ECO:0007669"/>
    <property type="project" value="TreeGrafter"/>
</dbReference>
<evidence type="ECO:0000313" key="14">
    <source>
        <dbReference type="EMBL" id="KAK5113126.1"/>
    </source>
</evidence>
<evidence type="ECO:0000256" key="5">
    <source>
        <dbReference type="ARBA" id="ARBA00022614"/>
    </source>
</evidence>
<dbReference type="GO" id="GO:0005634">
    <property type="term" value="C:nucleus"/>
    <property type="evidence" value="ECO:0007669"/>
    <property type="project" value="UniProtKB-SubCell"/>
</dbReference>
<evidence type="ECO:0000256" key="4">
    <source>
        <dbReference type="ARBA" id="ARBA00022490"/>
    </source>
</evidence>
<comment type="subcellular location">
    <subcellularLocation>
        <location evidence="1">Nucleus</location>
    </subcellularLocation>
</comment>
<evidence type="ECO:0000256" key="8">
    <source>
        <dbReference type="ARBA" id="ARBA00023242"/>
    </source>
</evidence>
<dbReference type="InterPro" id="IPR005637">
    <property type="entry name" value="TAP_C_dom"/>
</dbReference>
<dbReference type="Gene3D" id="3.10.450.50">
    <property type="match status" value="1"/>
</dbReference>
<dbReference type="InterPro" id="IPR001611">
    <property type="entry name" value="Leu-rich_rpt"/>
</dbReference>
<evidence type="ECO:0000256" key="2">
    <source>
        <dbReference type="ARBA" id="ARBA00009285"/>
    </source>
</evidence>
<dbReference type="FunFam" id="3.80.10.10:FF:000296">
    <property type="entry name" value="mRNA export factor MEX67"/>
    <property type="match status" value="1"/>
</dbReference>
<dbReference type="Pfam" id="PF24048">
    <property type="entry name" value="LRR_NXF1-5"/>
    <property type="match status" value="1"/>
</dbReference>
<evidence type="ECO:0000256" key="3">
    <source>
        <dbReference type="ARBA" id="ARBA00022448"/>
    </source>
</evidence>
<dbReference type="SUPFAM" id="SSF46934">
    <property type="entry name" value="UBA-like"/>
    <property type="match status" value="1"/>
</dbReference>
<dbReference type="PROSITE" id="PS51450">
    <property type="entry name" value="LRR"/>
    <property type="match status" value="1"/>
</dbReference>
<dbReference type="PANTHER" id="PTHR10662">
    <property type="entry name" value="NUCLEAR RNA EXPORT FACTOR"/>
    <property type="match status" value="1"/>
</dbReference>
<dbReference type="PROSITE" id="PS51281">
    <property type="entry name" value="TAP_C"/>
    <property type="match status" value="1"/>
</dbReference>
<comment type="caution">
    <text evidence="14">The sequence shown here is derived from an EMBL/GenBank/DDBJ whole genome shotgun (WGS) entry which is preliminary data.</text>
</comment>
<dbReference type="Pfam" id="PF22602">
    <property type="entry name" value="NXF_NTF2"/>
    <property type="match status" value="1"/>
</dbReference>
<dbReference type="InterPro" id="IPR057125">
    <property type="entry name" value="NXF1/2/3/5-like_LRR"/>
</dbReference>
<evidence type="ECO:0000259" key="13">
    <source>
        <dbReference type="PROSITE" id="PS51281"/>
    </source>
</evidence>
<evidence type="ECO:0000259" key="12">
    <source>
        <dbReference type="PROSITE" id="PS50177"/>
    </source>
</evidence>
<dbReference type="CDD" id="cd14342">
    <property type="entry name" value="UBA_TAP-C"/>
    <property type="match status" value="1"/>
</dbReference>
<accession>A0AAN7TG13</accession>
<keyword evidence="5" id="KW-0433">Leucine-rich repeat</keyword>
<evidence type="ECO:0000256" key="10">
    <source>
        <dbReference type="ARBA" id="ARBA00069694"/>
    </source>
</evidence>
<keyword evidence="3" id="KW-0813">Transport</keyword>
<reference evidence="14" key="1">
    <citation type="submission" date="2023-08" db="EMBL/GenBank/DDBJ databases">
        <title>Black Yeasts Isolated from many extreme environments.</title>
        <authorList>
            <person name="Coleine C."/>
            <person name="Stajich J.E."/>
            <person name="Selbmann L."/>
        </authorList>
    </citation>
    <scope>NUCLEOTIDE SEQUENCE</scope>
    <source>
        <strain evidence="14">CCFEE 5401</strain>
    </source>
</reference>
<gene>
    <name evidence="14" type="ORF">LTR62_003705</name>
</gene>
<evidence type="ECO:0000256" key="6">
    <source>
        <dbReference type="ARBA" id="ARBA00022737"/>
    </source>
</evidence>
<keyword evidence="4" id="KW-0963">Cytoplasm</keyword>
<dbReference type="FunFam" id="3.10.450.50:FF:000013">
    <property type="entry name" value="mRNA export factor mex67"/>
    <property type="match status" value="1"/>
</dbReference>
<keyword evidence="8" id="KW-0539">Nucleus</keyword>
<dbReference type="InterPro" id="IPR030217">
    <property type="entry name" value="NXF_fam"/>
</dbReference>
<feature type="domain" description="NTF2" evidence="12">
    <location>
        <begin position="382"/>
        <end position="558"/>
    </location>
</feature>
<dbReference type="SUPFAM" id="SSF52058">
    <property type="entry name" value="L domain-like"/>
    <property type="match status" value="1"/>
</dbReference>
<evidence type="ECO:0000256" key="11">
    <source>
        <dbReference type="SAM" id="MobiDB-lite"/>
    </source>
</evidence>
<feature type="domain" description="TAP-C" evidence="13">
    <location>
        <begin position="608"/>
        <end position="661"/>
    </location>
</feature>
<comment type="similarity">
    <text evidence="2">Belongs to the NXF family.</text>
</comment>
<dbReference type="PROSITE" id="PS50177">
    <property type="entry name" value="NTF2_DOMAIN"/>
    <property type="match status" value="1"/>
</dbReference>